<name>A0A126T0Q4_9BACT</name>
<evidence type="ECO:0000256" key="4">
    <source>
        <dbReference type="ARBA" id="ARBA00022989"/>
    </source>
</evidence>
<sequence>MSPVQRTRLYGMVFALLAAFGFSFKAILVKLAYAWQPVDAITLLALRMLLALPFFVALAWQARGAGARAPLVAGDWLRLAWLGLTGYYLASILDFWGLGYINAGLERLILFLYPTLVVVFGAWLGARRVARREAWALALSYGGIALAFASDLHLATDRGALLLGSALVFGSAVTYALYLLASGNTIARIGTRRAAAYAMLFSTGFVLAHFLATQPLAALRQPVSIYGLALAMAVFSTVLPAVLLAEAIKRIGAGQVALLGSSGPVITIYLGVVVLGEPATAVQLAGAGLVLAGVLLVTLPGRTTSGA</sequence>
<dbReference type="InterPro" id="IPR037185">
    <property type="entry name" value="EmrE-like"/>
</dbReference>
<evidence type="ECO:0000256" key="3">
    <source>
        <dbReference type="ARBA" id="ARBA00022692"/>
    </source>
</evidence>
<keyword evidence="4" id="KW-1133">Transmembrane helix</keyword>
<keyword evidence="3" id="KW-0812">Transmembrane</keyword>
<proteinExistence type="inferred from homology"/>
<comment type="similarity">
    <text evidence="2">Belongs to the EamA transporter family.</text>
</comment>
<comment type="subcellular location">
    <subcellularLocation>
        <location evidence="1">Membrane</location>
        <topology evidence="1">Multi-pass membrane protein</topology>
    </subcellularLocation>
</comment>
<protein>
    <recommendedName>
        <fullName evidence="6">EamA domain-containing protein</fullName>
    </recommendedName>
</protein>
<dbReference type="PANTHER" id="PTHR32322:SF2">
    <property type="entry name" value="EAMA DOMAIN-CONTAINING PROTEIN"/>
    <property type="match status" value="1"/>
</dbReference>
<keyword evidence="5" id="KW-0472">Membrane</keyword>
<feature type="domain" description="EamA" evidence="6">
    <location>
        <begin position="10"/>
        <end position="148"/>
    </location>
</feature>
<dbReference type="InterPro" id="IPR000620">
    <property type="entry name" value="EamA_dom"/>
</dbReference>
<evidence type="ECO:0000259" key="6">
    <source>
        <dbReference type="Pfam" id="PF00892"/>
    </source>
</evidence>
<dbReference type="Pfam" id="PF00892">
    <property type="entry name" value="EamA"/>
    <property type="match status" value="2"/>
</dbReference>
<evidence type="ECO:0000256" key="5">
    <source>
        <dbReference type="ARBA" id="ARBA00023136"/>
    </source>
</evidence>
<feature type="domain" description="EamA" evidence="6">
    <location>
        <begin position="163"/>
        <end position="298"/>
    </location>
</feature>
<dbReference type="SUPFAM" id="SSF103481">
    <property type="entry name" value="Multidrug resistance efflux transporter EmrE"/>
    <property type="match status" value="2"/>
</dbReference>
<reference evidence="7" key="1">
    <citation type="journal article" date="2016" name="Appl. Environ. Microbiol.">
        <title>Functional Metagenomics of a Biostimulated Petroleum-Contaminated Soil Reveals an Extraordinary Diversity of Extradiol Dioxygenases.</title>
        <authorList>
            <person name="Terron-Gonzalez L."/>
            <person name="Martin-Cabello G."/>
            <person name="Ferrer M."/>
            <person name="Santero E."/>
        </authorList>
    </citation>
    <scope>NUCLEOTIDE SEQUENCE</scope>
</reference>
<dbReference type="EMBL" id="KU144993">
    <property type="protein sequence ID" value="AMK59552.1"/>
    <property type="molecule type" value="Genomic_DNA"/>
</dbReference>
<evidence type="ECO:0000313" key="7">
    <source>
        <dbReference type="EMBL" id="AMK59552.1"/>
    </source>
</evidence>
<dbReference type="PANTHER" id="PTHR32322">
    <property type="entry name" value="INNER MEMBRANE TRANSPORTER"/>
    <property type="match status" value="1"/>
</dbReference>
<organism evidence="7">
    <name type="scientific">uncultured bacterium UPO71</name>
    <dbReference type="NCBI Taxonomy" id="1776990"/>
    <lineage>
        <taxon>Bacteria</taxon>
        <taxon>environmental samples</taxon>
    </lineage>
</organism>
<evidence type="ECO:0000256" key="2">
    <source>
        <dbReference type="ARBA" id="ARBA00007362"/>
    </source>
</evidence>
<accession>A0A126T0Q4</accession>
<dbReference type="GO" id="GO:0016020">
    <property type="term" value="C:membrane"/>
    <property type="evidence" value="ECO:0007669"/>
    <property type="project" value="UniProtKB-SubCell"/>
</dbReference>
<evidence type="ECO:0000256" key="1">
    <source>
        <dbReference type="ARBA" id="ARBA00004141"/>
    </source>
</evidence>
<dbReference type="AlphaFoldDB" id="A0A126T0Q4"/>
<dbReference type="InterPro" id="IPR050638">
    <property type="entry name" value="AA-Vitamin_Transporters"/>
</dbReference>